<name>A0AAV5LQU0_9ROSI</name>
<dbReference type="InterPro" id="IPR012337">
    <property type="entry name" value="RNaseH-like_sf"/>
</dbReference>
<evidence type="ECO:0000313" key="6">
    <source>
        <dbReference type="Proteomes" id="UP001054252"/>
    </source>
</evidence>
<reference evidence="5 6" key="1">
    <citation type="journal article" date="2021" name="Commun. Biol.">
        <title>The genome of Shorea leprosula (Dipterocarpaceae) highlights the ecological relevance of drought in aseasonal tropical rainforests.</title>
        <authorList>
            <person name="Ng K.K.S."/>
            <person name="Kobayashi M.J."/>
            <person name="Fawcett J.A."/>
            <person name="Hatakeyama M."/>
            <person name="Paape T."/>
            <person name="Ng C.H."/>
            <person name="Ang C.C."/>
            <person name="Tnah L.H."/>
            <person name="Lee C.T."/>
            <person name="Nishiyama T."/>
            <person name="Sese J."/>
            <person name="O'Brien M.J."/>
            <person name="Copetti D."/>
            <person name="Mohd Noor M.I."/>
            <person name="Ong R.C."/>
            <person name="Putra M."/>
            <person name="Sireger I.Z."/>
            <person name="Indrioko S."/>
            <person name="Kosugi Y."/>
            <person name="Izuno A."/>
            <person name="Isagi Y."/>
            <person name="Lee S.L."/>
            <person name="Shimizu K.K."/>
        </authorList>
    </citation>
    <scope>NUCLEOTIDE SEQUENCE [LARGE SCALE GENOMIC DNA]</scope>
    <source>
        <strain evidence="5">214</strain>
    </source>
</reference>
<dbReference type="InterPro" id="IPR001584">
    <property type="entry name" value="Integrase_cat-core"/>
</dbReference>
<dbReference type="SUPFAM" id="SSF53098">
    <property type="entry name" value="Ribonuclease H-like"/>
    <property type="match status" value="1"/>
</dbReference>
<evidence type="ECO:0000313" key="5">
    <source>
        <dbReference type="EMBL" id="GKV39168.1"/>
    </source>
</evidence>
<proteinExistence type="predicted"/>
<organism evidence="5 6">
    <name type="scientific">Rubroshorea leprosula</name>
    <dbReference type="NCBI Taxonomy" id="152421"/>
    <lineage>
        <taxon>Eukaryota</taxon>
        <taxon>Viridiplantae</taxon>
        <taxon>Streptophyta</taxon>
        <taxon>Embryophyta</taxon>
        <taxon>Tracheophyta</taxon>
        <taxon>Spermatophyta</taxon>
        <taxon>Magnoliopsida</taxon>
        <taxon>eudicotyledons</taxon>
        <taxon>Gunneridae</taxon>
        <taxon>Pentapetalae</taxon>
        <taxon>rosids</taxon>
        <taxon>malvids</taxon>
        <taxon>Malvales</taxon>
        <taxon>Dipterocarpaceae</taxon>
        <taxon>Rubroshorea</taxon>
    </lineage>
</organism>
<dbReference type="Proteomes" id="UP001054252">
    <property type="component" value="Unassembled WGS sequence"/>
</dbReference>
<dbReference type="InterPro" id="IPR013103">
    <property type="entry name" value="RVT_2"/>
</dbReference>
<dbReference type="InterPro" id="IPR039537">
    <property type="entry name" value="Retrotran_Ty1/copia-like"/>
</dbReference>
<dbReference type="AlphaFoldDB" id="A0AAV5LQU0"/>
<dbReference type="InterPro" id="IPR036397">
    <property type="entry name" value="RNaseH_sf"/>
</dbReference>
<dbReference type="GO" id="GO:0016787">
    <property type="term" value="F:hydrolase activity"/>
    <property type="evidence" value="ECO:0007669"/>
    <property type="project" value="UniProtKB-KW"/>
</dbReference>
<evidence type="ECO:0000259" key="4">
    <source>
        <dbReference type="PROSITE" id="PS50994"/>
    </source>
</evidence>
<evidence type="ECO:0000256" key="3">
    <source>
        <dbReference type="SAM" id="MobiDB-lite"/>
    </source>
</evidence>
<dbReference type="Pfam" id="PF25597">
    <property type="entry name" value="SH3_retrovirus"/>
    <property type="match status" value="1"/>
</dbReference>
<keyword evidence="6" id="KW-1185">Reference proteome</keyword>
<dbReference type="PANTHER" id="PTHR42648:SF20">
    <property type="entry name" value="RNA-DIRECTED DNA POLYMERASE"/>
    <property type="match status" value="1"/>
</dbReference>
<feature type="domain" description="Integrase catalytic" evidence="4">
    <location>
        <begin position="1"/>
        <end position="100"/>
    </location>
</feature>
<evidence type="ECO:0000256" key="1">
    <source>
        <dbReference type="ARBA" id="ARBA00022723"/>
    </source>
</evidence>
<gene>
    <name evidence="5" type="ORF">SLEP1_g46977</name>
</gene>
<feature type="compositionally biased region" description="Polar residues" evidence="3">
    <location>
        <begin position="185"/>
        <end position="200"/>
    </location>
</feature>
<evidence type="ECO:0000256" key="2">
    <source>
        <dbReference type="ARBA" id="ARBA00022801"/>
    </source>
</evidence>
<dbReference type="GO" id="GO:0046872">
    <property type="term" value="F:metal ion binding"/>
    <property type="evidence" value="ECO:0007669"/>
    <property type="project" value="UniProtKB-KW"/>
</dbReference>
<sequence length="383" mass="43822">MKIKRFRSDRGGEYDSNEFNKFIQSLGIIHETTPPYSPSSNGVAERKNRTLIDLTNAMLVSSCASSNLWDEVVLTACYILNRIPNKKTNLTSFELWRGYKPNLSYLKAWGCLTYVRLTNPKRPKLGAKAATCVFIGYATTSKAYRFLDLDSNVAIESVDTIFHEDKFPFKLKKDGSHDFTKQNDFEPSSSISSHFQNQENMDFEPRRSKRTRKERDFGSDYYVYNVDGEPLSFQEALTSSNSDFWKKAINDEVDSLISNKTWKLVDLPPGCKTIGCKWVLRKKLKPDGTIDKYKARLVAKGFKQKEELDLCDTFSPVTRVTSIRVLIAVAIIHNMLIHQMDVKTAFLNGDLHEEIYMDQPEGFVMLGQEDKVCKLTKSLYGLK</sequence>
<dbReference type="PROSITE" id="PS50994">
    <property type="entry name" value="INTEGRASE"/>
    <property type="match status" value="1"/>
</dbReference>
<keyword evidence="1" id="KW-0479">Metal-binding</keyword>
<dbReference type="Gene3D" id="3.30.420.10">
    <property type="entry name" value="Ribonuclease H-like superfamily/Ribonuclease H"/>
    <property type="match status" value="1"/>
</dbReference>
<feature type="region of interest" description="Disordered" evidence="3">
    <location>
        <begin position="185"/>
        <end position="212"/>
    </location>
</feature>
<accession>A0AAV5LQU0</accession>
<dbReference type="InterPro" id="IPR057670">
    <property type="entry name" value="SH3_retrovirus"/>
</dbReference>
<dbReference type="GO" id="GO:0003676">
    <property type="term" value="F:nucleic acid binding"/>
    <property type="evidence" value="ECO:0007669"/>
    <property type="project" value="InterPro"/>
</dbReference>
<dbReference type="Pfam" id="PF07727">
    <property type="entry name" value="RVT_2"/>
    <property type="match status" value="1"/>
</dbReference>
<protein>
    <recommendedName>
        <fullName evidence="4">Integrase catalytic domain-containing protein</fullName>
    </recommendedName>
</protein>
<dbReference type="SUPFAM" id="SSF56672">
    <property type="entry name" value="DNA/RNA polymerases"/>
    <property type="match status" value="1"/>
</dbReference>
<dbReference type="PANTHER" id="PTHR42648">
    <property type="entry name" value="TRANSPOSASE, PUTATIVE-RELATED"/>
    <property type="match status" value="1"/>
</dbReference>
<comment type="caution">
    <text evidence="5">The sequence shown here is derived from an EMBL/GenBank/DDBJ whole genome shotgun (WGS) entry which is preliminary data.</text>
</comment>
<dbReference type="InterPro" id="IPR043502">
    <property type="entry name" value="DNA/RNA_pol_sf"/>
</dbReference>
<dbReference type="GO" id="GO:0015074">
    <property type="term" value="P:DNA integration"/>
    <property type="evidence" value="ECO:0007669"/>
    <property type="project" value="InterPro"/>
</dbReference>
<keyword evidence="2" id="KW-0378">Hydrolase</keyword>
<dbReference type="EMBL" id="BPVZ01000133">
    <property type="protein sequence ID" value="GKV39168.1"/>
    <property type="molecule type" value="Genomic_DNA"/>
</dbReference>